<reference evidence="1 2" key="1">
    <citation type="submission" date="2015-06" db="EMBL/GenBank/DDBJ databases">
        <authorList>
            <person name="Xie B.-B."/>
            <person name="Rong J.-C."/>
            <person name="Qin Q.-L."/>
            <person name="Zhang Y.-Z."/>
        </authorList>
    </citation>
    <scope>NUCLEOTIDE SEQUENCE [LARGE SCALE GENOMIC DNA]</scope>
    <source>
        <strain evidence="1 2">KMM 3549</strain>
    </source>
</reference>
<gene>
    <name evidence="1" type="ORF">PISS_a2679</name>
</gene>
<dbReference type="Proteomes" id="UP000217258">
    <property type="component" value="Chromosome I"/>
</dbReference>
<keyword evidence="2" id="KW-1185">Reference proteome</keyword>
<evidence type="ECO:0000313" key="2">
    <source>
        <dbReference type="Proteomes" id="UP000217258"/>
    </source>
</evidence>
<accession>A0ABM6N547</accession>
<sequence length="40" mass="4567">MWNSAFSITLTLYWCRFTEPALGHASCFKKLIKTCQLIGS</sequence>
<name>A0ABM6N547_9GAMM</name>
<organism evidence="1 2">
    <name type="scientific">Pseudoalteromonas issachenkonii</name>
    <dbReference type="NCBI Taxonomy" id="152297"/>
    <lineage>
        <taxon>Bacteria</taxon>
        <taxon>Pseudomonadati</taxon>
        <taxon>Pseudomonadota</taxon>
        <taxon>Gammaproteobacteria</taxon>
        <taxon>Alteromonadales</taxon>
        <taxon>Pseudoalteromonadaceae</taxon>
        <taxon>Pseudoalteromonas</taxon>
    </lineage>
</organism>
<proteinExistence type="predicted"/>
<evidence type="ECO:0000313" key="1">
    <source>
        <dbReference type="EMBL" id="ATC91470.1"/>
    </source>
</evidence>
<dbReference type="EMBL" id="CP011030">
    <property type="protein sequence ID" value="ATC91470.1"/>
    <property type="molecule type" value="Genomic_DNA"/>
</dbReference>
<protein>
    <submittedName>
        <fullName evidence="1">Uncharacterized protein</fullName>
    </submittedName>
</protein>